<name>A0A918EF91_9PSEU</name>
<dbReference type="Proteomes" id="UP000639606">
    <property type="component" value="Unassembled WGS sequence"/>
</dbReference>
<protein>
    <submittedName>
        <fullName evidence="1">Uncharacterized protein</fullName>
    </submittedName>
</protein>
<evidence type="ECO:0000313" key="2">
    <source>
        <dbReference type="Proteomes" id="UP000639606"/>
    </source>
</evidence>
<dbReference type="EMBL" id="BMRG01000005">
    <property type="protein sequence ID" value="GGP59162.1"/>
    <property type="molecule type" value="Genomic_DNA"/>
</dbReference>
<proteinExistence type="predicted"/>
<gene>
    <name evidence="1" type="ORF">GCM10010185_34580</name>
</gene>
<sequence>MESRCTRCDLLIGQCEHTRAAPPRRARTYDLVLISPASVAHLPDCPHNTESDIPRYWGEISGDPRAWERVGNGIPVPANGGGNPALVAKRRCSDCEARS</sequence>
<reference evidence="1" key="1">
    <citation type="journal article" date="2014" name="Int. J. Syst. Evol. Microbiol.">
        <title>Complete genome sequence of Corynebacterium casei LMG S-19264T (=DSM 44701T), isolated from a smear-ripened cheese.</title>
        <authorList>
            <consortium name="US DOE Joint Genome Institute (JGI-PGF)"/>
            <person name="Walter F."/>
            <person name="Albersmeier A."/>
            <person name="Kalinowski J."/>
            <person name="Ruckert C."/>
        </authorList>
    </citation>
    <scope>NUCLEOTIDE SEQUENCE</scope>
    <source>
        <strain evidence="1">JCM 3313</strain>
    </source>
</reference>
<organism evidence="1 2">
    <name type="scientific">Saccharothrix coeruleofusca</name>
    <dbReference type="NCBI Taxonomy" id="33919"/>
    <lineage>
        <taxon>Bacteria</taxon>
        <taxon>Bacillati</taxon>
        <taxon>Actinomycetota</taxon>
        <taxon>Actinomycetes</taxon>
        <taxon>Pseudonocardiales</taxon>
        <taxon>Pseudonocardiaceae</taxon>
        <taxon>Saccharothrix</taxon>
    </lineage>
</organism>
<accession>A0A918EF91</accession>
<evidence type="ECO:0000313" key="1">
    <source>
        <dbReference type="EMBL" id="GGP59162.1"/>
    </source>
</evidence>
<dbReference type="AlphaFoldDB" id="A0A918EF91"/>
<keyword evidence="2" id="KW-1185">Reference proteome</keyword>
<comment type="caution">
    <text evidence="1">The sequence shown here is derived from an EMBL/GenBank/DDBJ whole genome shotgun (WGS) entry which is preliminary data.</text>
</comment>
<reference evidence="1" key="2">
    <citation type="submission" date="2020-09" db="EMBL/GenBank/DDBJ databases">
        <authorList>
            <person name="Sun Q."/>
            <person name="Ohkuma M."/>
        </authorList>
    </citation>
    <scope>NUCLEOTIDE SEQUENCE</scope>
    <source>
        <strain evidence="1">JCM 3313</strain>
    </source>
</reference>